<comment type="caution">
    <text evidence="3">The sequence shown here is derived from an EMBL/GenBank/DDBJ whole genome shotgun (WGS) entry which is preliminary data.</text>
</comment>
<protein>
    <recommendedName>
        <fullName evidence="2">Reverse transcriptase zinc-binding domain-containing protein</fullName>
    </recommendedName>
</protein>
<feature type="region of interest" description="Disordered" evidence="1">
    <location>
        <begin position="203"/>
        <end position="230"/>
    </location>
</feature>
<keyword evidence="4" id="KW-1185">Reference proteome</keyword>
<feature type="compositionally biased region" description="Low complexity" evidence="1">
    <location>
        <begin position="215"/>
        <end position="230"/>
    </location>
</feature>
<evidence type="ECO:0000259" key="2">
    <source>
        <dbReference type="Pfam" id="PF13966"/>
    </source>
</evidence>
<dbReference type="AlphaFoldDB" id="A0AA38WBW3"/>
<evidence type="ECO:0000313" key="3">
    <source>
        <dbReference type="EMBL" id="KAJ9555757.1"/>
    </source>
</evidence>
<name>A0AA38WBW3_9ASTR</name>
<proteinExistence type="predicted"/>
<sequence>MPKGGFKCEPLFGCEREDNRERDRWRMSRRHLKSTKEDHTRTRVLKMHFGSTSNIHVMNQESVKLDQFEECNYIGLKRLIGGVSLSADDTETDWIRLIPSKGNIYLRRVLYNRLPTLDNLIRRGVSLPSSDCPLCHDCTENLDHVMTSCSTAKIINAHTAKWVGWWPSKVFKGAVVRDNDTVREIQTVAFNWLSEELGVTRGNGKSRVTNPPIPTDTTTTFETTPNPIKS</sequence>
<dbReference type="Proteomes" id="UP001172457">
    <property type="component" value="Chromosome 3"/>
</dbReference>
<reference evidence="3" key="1">
    <citation type="submission" date="2023-03" db="EMBL/GenBank/DDBJ databases">
        <title>Chromosome-scale reference genome and RAD-based genetic map of yellow starthistle (Centaurea solstitialis) reveal putative structural variation and QTLs associated with invader traits.</title>
        <authorList>
            <person name="Reatini B."/>
            <person name="Cang F.A."/>
            <person name="Jiang Q."/>
            <person name="Mckibben M.T.W."/>
            <person name="Barker M.S."/>
            <person name="Rieseberg L.H."/>
            <person name="Dlugosch K.M."/>
        </authorList>
    </citation>
    <scope>NUCLEOTIDE SEQUENCE</scope>
    <source>
        <strain evidence="3">CAN-66</strain>
        <tissue evidence="3">Leaf</tissue>
    </source>
</reference>
<evidence type="ECO:0000313" key="4">
    <source>
        <dbReference type="Proteomes" id="UP001172457"/>
    </source>
</evidence>
<accession>A0AA38WBW3</accession>
<gene>
    <name evidence="3" type="ORF">OSB04_010371</name>
</gene>
<dbReference type="Pfam" id="PF13966">
    <property type="entry name" value="zf-RVT"/>
    <property type="match status" value="1"/>
</dbReference>
<dbReference type="InterPro" id="IPR026960">
    <property type="entry name" value="RVT-Znf"/>
</dbReference>
<organism evidence="3 4">
    <name type="scientific">Centaurea solstitialis</name>
    <name type="common">yellow star-thistle</name>
    <dbReference type="NCBI Taxonomy" id="347529"/>
    <lineage>
        <taxon>Eukaryota</taxon>
        <taxon>Viridiplantae</taxon>
        <taxon>Streptophyta</taxon>
        <taxon>Embryophyta</taxon>
        <taxon>Tracheophyta</taxon>
        <taxon>Spermatophyta</taxon>
        <taxon>Magnoliopsida</taxon>
        <taxon>eudicotyledons</taxon>
        <taxon>Gunneridae</taxon>
        <taxon>Pentapetalae</taxon>
        <taxon>asterids</taxon>
        <taxon>campanulids</taxon>
        <taxon>Asterales</taxon>
        <taxon>Asteraceae</taxon>
        <taxon>Carduoideae</taxon>
        <taxon>Cardueae</taxon>
        <taxon>Centaureinae</taxon>
        <taxon>Centaurea</taxon>
    </lineage>
</organism>
<evidence type="ECO:0000256" key="1">
    <source>
        <dbReference type="SAM" id="MobiDB-lite"/>
    </source>
</evidence>
<dbReference type="EMBL" id="JARYMX010000003">
    <property type="protein sequence ID" value="KAJ9555757.1"/>
    <property type="molecule type" value="Genomic_DNA"/>
</dbReference>
<feature type="domain" description="Reverse transcriptase zinc-binding" evidence="2">
    <location>
        <begin position="92"/>
        <end position="153"/>
    </location>
</feature>